<dbReference type="OrthoDB" id="1488710at2"/>
<feature type="domain" description="Sialate O-acetylesterase" evidence="3">
    <location>
        <begin position="122"/>
        <end position="337"/>
    </location>
</feature>
<evidence type="ECO:0000256" key="2">
    <source>
        <dbReference type="SAM" id="SignalP"/>
    </source>
</evidence>
<keyword evidence="1" id="KW-0378">Hydrolase</keyword>
<comment type="caution">
    <text evidence="5">The sequence shown here is derived from an EMBL/GenBank/DDBJ whole genome shotgun (WGS) entry which is preliminary data.</text>
</comment>
<dbReference type="GO" id="GO:0016788">
    <property type="term" value="F:hydrolase activity, acting on ester bonds"/>
    <property type="evidence" value="ECO:0007669"/>
    <property type="project" value="UniProtKB-ARBA"/>
</dbReference>
<dbReference type="NCBIfam" id="TIGR04183">
    <property type="entry name" value="Por_Secre_tail"/>
    <property type="match status" value="1"/>
</dbReference>
<dbReference type="AlphaFoldDB" id="A0A316E984"/>
<dbReference type="InterPro" id="IPR026444">
    <property type="entry name" value="Secre_tail"/>
</dbReference>
<dbReference type="Proteomes" id="UP000245489">
    <property type="component" value="Unassembled WGS sequence"/>
</dbReference>
<feature type="signal peptide" evidence="2">
    <location>
        <begin position="1"/>
        <end position="20"/>
    </location>
</feature>
<dbReference type="SUPFAM" id="SSF52266">
    <property type="entry name" value="SGNH hydrolase"/>
    <property type="match status" value="1"/>
</dbReference>
<sequence length="915" mass="99172">MFKKLLLIFLFLSTTNFLYSQITISSPVIRQIFQRDLNNQATVTITGSYSQPVDTIQVRFTPVKAGQGTAIDWTVIKSAPLGGLFKGSIVVKGGWYTMDVRGLLKGKQVGNISTIERVGVGEVFVIAGQSNAGGSSLLEANETAATDDRVNCANFISPRTYYSDYPFRHADLSQFSIIEFAQLTKTSAIGPTGLGPYYWGKVGDALSAKLNVPIMFFNAGWAGASVRVWRESAENPTKGVPSDFQSDNPNDPIRYYEVGTPYSNLSATLRYYGINLGVRAVLWMEGETQNLLNLSAARNNKPQPVTEASYLDNLQRLIKKTRQDLGTNKLAWVVARTSYSGDLDCKSNTIPLPPPPAPSPIIVSAQNKAIADPTLFPMYPGPFSDTIQVAKLRERDQCVHFTGKGLDNIASAWIKALTEDNKNFFQTVEPILADTIPSVSLDCISSGALKLSLPSGYAGYEWVNTGNNTIVGTTQSVTVGSGTYIARATRSNGNIIQVPQFTVKANTPPLAPTVKALSDVNFCLGTSVALQSTTEADNPIYEWVSSPAITNLPRTKDISATREGAYKLRVIDKNACASSYSTEVKLVAKPRPEKPFIATSGSTALCQGQTLTLTSTNVGASSYLWSNGEKTQAISVKNAGTYNVQTVGSNGCLSPSSTDNIAVIVNSLPSTPQIRALSDTVFCDGASVSLVLTPSDNSTKFGWNRNNSVNNADNSTTIKISGTELVKGFVVDTKGCQSLLSNAIQVVKKDNPQTLSIVPKSTYSFVARASNKVDEYVWKLDGKILSAKDSLIRTVDKGTYTVLGKNIYKVKSSSLPLICSSAESEKYDFNPYDDKGLSVYPNPSSGTFTLESRYDLDKVIISVWTMDGRAVYKSDVINTFNSPRKIDVSALSEGMYILKIESTTFKLTKFISIVR</sequence>
<dbReference type="Pfam" id="PF03629">
    <property type="entry name" value="SASA"/>
    <property type="match status" value="1"/>
</dbReference>
<evidence type="ECO:0000313" key="6">
    <source>
        <dbReference type="Proteomes" id="UP000245489"/>
    </source>
</evidence>
<dbReference type="EMBL" id="QGGO01000007">
    <property type="protein sequence ID" value="PWK27318.1"/>
    <property type="molecule type" value="Genomic_DNA"/>
</dbReference>
<dbReference type="Pfam" id="PF18962">
    <property type="entry name" value="Por_Secre_tail"/>
    <property type="match status" value="1"/>
</dbReference>
<organism evidence="5 6">
    <name type="scientific">Arcicella aurantiaca</name>
    <dbReference type="NCBI Taxonomy" id="591202"/>
    <lineage>
        <taxon>Bacteria</taxon>
        <taxon>Pseudomonadati</taxon>
        <taxon>Bacteroidota</taxon>
        <taxon>Cytophagia</taxon>
        <taxon>Cytophagales</taxon>
        <taxon>Flectobacillaceae</taxon>
        <taxon>Arcicella</taxon>
    </lineage>
</organism>
<feature type="chain" id="PRO_5016236695" evidence="2">
    <location>
        <begin position="21"/>
        <end position="915"/>
    </location>
</feature>
<dbReference type="InterPro" id="IPR005181">
    <property type="entry name" value="SASA"/>
</dbReference>
<evidence type="ECO:0000259" key="3">
    <source>
        <dbReference type="Pfam" id="PF03629"/>
    </source>
</evidence>
<keyword evidence="2" id="KW-0732">Signal</keyword>
<accession>A0A316E984</accession>
<evidence type="ECO:0000313" key="5">
    <source>
        <dbReference type="EMBL" id="PWK27318.1"/>
    </source>
</evidence>
<reference evidence="5 6" key="1">
    <citation type="submission" date="2018-05" db="EMBL/GenBank/DDBJ databases">
        <title>Genomic Encyclopedia of Archaeal and Bacterial Type Strains, Phase II (KMG-II): from individual species to whole genera.</title>
        <authorList>
            <person name="Goeker M."/>
        </authorList>
    </citation>
    <scope>NUCLEOTIDE SEQUENCE [LARGE SCALE GENOMIC DNA]</scope>
    <source>
        <strain evidence="5 6">DSM 22214</strain>
    </source>
</reference>
<evidence type="ECO:0000259" key="4">
    <source>
        <dbReference type="Pfam" id="PF18962"/>
    </source>
</evidence>
<gene>
    <name evidence="5" type="ORF">LV89_01631</name>
</gene>
<dbReference type="Gene3D" id="3.40.50.1110">
    <property type="entry name" value="SGNH hydrolase"/>
    <property type="match status" value="1"/>
</dbReference>
<feature type="domain" description="Secretion system C-terminal sorting" evidence="4">
    <location>
        <begin position="839"/>
        <end position="910"/>
    </location>
</feature>
<evidence type="ECO:0000256" key="1">
    <source>
        <dbReference type="ARBA" id="ARBA00022801"/>
    </source>
</evidence>
<dbReference type="InterPro" id="IPR036514">
    <property type="entry name" value="SGNH_hydro_sf"/>
</dbReference>
<dbReference type="RefSeq" id="WP_109742395.1">
    <property type="nucleotide sequence ID" value="NZ_QGGO01000007.1"/>
</dbReference>
<name>A0A316E984_9BACT</name>
<protein>
    <submittedName>
        <fullName evidence="5">Putative secreted protein (Por secretion system target)</fullName>
    </submittedName>
</protein>
<proteinExistence type="predicted"/>
<keyword evidence="6" id="KW-1185">Reference proteome</keyword>